<protein>
    <recommendedName>
        <fullName evidence="4">DUF4153 domain-containing protein</fullName>
    </recommendedName>
</protein>
<evidence type="ECO:0000313" key="2">
    <source>
        <dbReference type="EMBL" id="SPY48823.1"/>
    </source>
</evidence>
<evidence type="ECO:0000256" key="1">
    <source>
        <dbReference type="SAM" id="Phobius"/>
    </source>
</evidence>
<keyword evidence="1" id="KW-0812">Transmembrane</keyword>
<feature type="transmembrane region" description="Helical" evidence="1">
    <location>
        <begin position="265"/>
        <end position="284"/>
    </location>
</feature>
<feature type="transmembrane region" description="Helical" evidence="1">
    <location>
        <begin position="92"/>
        <end position="111"/>
    </location>
</feature>
<feature type="transmembrane region" description="Helical" evidence="1">
    <location>
        <begin position="231"/>
        <end position="253"/>
    </location>
</feature>
<keyword evidence="1" id="KW-1133">Transmembrane helix</keyword>
<evidence type="ECO:0008006" key="4">
    <source>
        <dbReference type="Google" id="ProtNLM"/>
    </source>
</evidence>
<dbReference type="RefSeq" id="WP_236587191.1">
    <property type="nucleotide sequence ID" value="NZ_CP068103.1"/>
</dbReference>
<evidence type="ECO:0000313" key="3">
    <source>
        <dbReference type="Proteomes" id="UP000250070"/>
    </source>
</evidence>
<organism evidence="2 3">
    <name type="scientific">Peptoniphilus harei</name>
    <dbReference type="NCBI Taxonomy" id="54005"/>
    <lineage>
        <taxon>Bacteria</taxon>
        <taxon>Bacillati</taxon>
        <taxon>Bacillota</taxon>
        <taxon>Tissierellia</taxon>
        <taxon>Tissierellales</taxon>
        <taxon>Peptoniphilaceae</taxon>
        <taxon>Peptoniphilus</taxon>
    </lineage>
</organism>
<dbReference type="Proteomes" id="UP000250070">
    <property type="component" value="Unassembled WGS sequence"/>
</dbReference>
<feature type="transmembrane region" description="Helical" evidence="1">
    <location>
        <begin position="52"/>
        <end position="71"/>
    </location>
</feature>
<feature type="transmembrane region" description="Helical" evidence="1">
    <location>
        <begin position="156"/>
        <end position="180"/>
    </location>
</feature>
<dbReference type="GeneID" id="83861603"/>
<feature type="transmembrane region" description="Helical" evidence="1">
    <location>
        <begin position="192"/>
        <end position="210"/>
    </location>
</feature>
<feature type="transmembrane region" description="Helical" evidence="1">
    <location>
        <begin position="296"/>
        <end position="317"/>
    </location>
</feature>
<dbReference type="AlphaFoldDB" id="A0A2X1Y1L4"/>
<feature type="transmembrane region" description="Helical" evidence="1">
    <location>
        <begin position="354"/>
        <end position="374"/>
    </location>
</feature>
<dbReference type="Pfam" id="PF13687">
    <property type="entry name" value="DUF4153"/>
    <property type="match status" value="1"/>
</dbReference>
<feature type="transmembrane region" description="Helical" evidence="1">
    <location>
        <begin position="21"/>
        <end position="40"/>
    </location>
</feature>
<reference evidence="2 3" key="1">
    <citation type="submission" date="2018-06" db="EMBL/GenBank/DDBJ databases">
        <authorList>
            <consortium name="Pathogen Informatics"/>
            <person name="Doyle S."/>
        </authorList>
    </citation>
    <scope>NUCLEOTIDE SEQUENCE [LARGE SCALE GENOMIC DNA]</scope>
    <source>
        <strain evidence="2 3">NCTC13076</strain>
    </source>
</reference>
<name>A0A2X1Y1L4_9FIRM</name>
<keyword evidence="1" id="KW-0472">Membrane</keyword>
<accession>A0A2X1Y1L4</accession>
<sequence length="585" mass="68264">MKKLNIKILDFKSIKDTFKRFPFTIISATLASIFLILATYDQNAEDFNNKMITYGLVFIFAIFLYAFIRLFNEGLRNFYDLKNLKNNNLLKIISYVVSLPILYGIYELVSNEAGPLTKYDDNLVFFTLIASLIVASSFVAKFNYHEDYVAYVAKILRAFIISNIYSFIVFVGVSAIVFALDSLFKFSFGSLVYLRIGIFSFILFNVITFFQDFPKVRDSFTDYKYPKPFRILLVYIFTPLVIIYALILLAYFIKILVLWQIPNNLIVNLVIWFASFSVVYLFFLSRVDSIGFINKFKIIFPISLFPLLGMMFFAIYLRIGEYGLTENRYIVLAVGLWVFLSLIYYIFYRENSNITVPIFLAAIILITGIGPASATRLRTRSQNARFEKLLKENNMIAGEDIRSDVKLDSFVKNQIIDIVSYMDKRDRLEELKYLPKEFKLSEESFTRVFGFSNKVENQSYLGYSYTDGIVDEGELGFNLDIEGYKNIIFVYSLDKEAKSGDYKFEKNNKEINIYKKANGDYRLKKSIDLVALRDKLKTLKKTKEQIKLEDLAIEDDNYKIYFTNIYFGNEDKMENAYIEFYLLTK</sequence>
<proteinExistence type="predicted"/>
<dbReference type="EMBL" id="UATM01000032">
    <property type="protein sequence ID" value="SPY48823.1"/>
    <property type="molecule type" value="Genomic_DNA"/>
</dbReference>
<feature type="transmembrane region" description="Helical" evidence="1">
    <location>
        <begin position="123"/>
        <end position="144"/>
    </location>
</feature>
<dbReference type="InterPro" id="IPR025291">
    <property type="entry name" value="DUF4153"/>
</dbReference>
<gene>
    <name evidence="2" type="ORF">NCTC13076_01913</name>
</gene>
<dbReference type="STRING" id="54005.HMPREF3229_00851"/>
<feature type="transmembrane region" description="Helical" evidence="1">
    <location>
        <begin position="329"/>
        <end position="347"/>
    </location>
</feature>